<dbReference type="InterPro" id="IPR036049">
    <property type="entry name" value="Ribosomal_uL29_sf"/>
</dbReference>
<keyword evidence="2 5" id="KW-0689">Ribosomal protein</keyword>
<keyword evidence="3 5" id="KW-0687">Ribonucleoprotein</keyword>
<organism evidence="6 7">
    <name type="scientific">Candidatus Zambryskibacteria bacterium RIFCSPHIGHO2_02_FULL_43_14</name>
    <dbReference type="NCBI Taxonomy" id="1802748"/>
    <lineage>
        <taxon>Bacteria</taxon>
        <taxon>Candidatus Zambryskiibacteriota</taxon>
    </lineage>
</organism>
<comment type="similarity">
    <text evidence="1 5">Belongs to the universal ribosomal protein uL29 family.</text>
</comment>
<dbReference type="GO" id="GO:0003735">
    <property type="term" value="F:structural constituent of ribosome"/>
    <property type="evidence" value="ECO:0007669"/>
    <property type="project" value="InterPro"/>
</dbReference>
<gene>
    <name evidence="5" type="primary">rpmC</name>
    <name evidence="6" type="ORF">A3C70_01100</name>
</gene>
<dbReference type="AlphaFoldDB" id="A0A1G2TFI5"/>
<dbReference type="GO" id="GO:0006412">
    <property type="term" value="P:translation"/>
    <property type="evidence" value="ECO:0007669"/>
    <property type="project" value="UniProtKB-UniRule"/>
</dbReference>
<dbReference type="NCBIfam" id="TIGR00012">
    <property type="entry name" value="L29"/>
    <property type="match status" value="1"/>
</dbReference>
<evidence type="ECO:0000256" key="4">
    <source>
        <dbReference type="ARBA" id="ARBA00035204"/>
    </source>
</evidence>
<protein>
    <recommendedName>
        <fullName evidence="4 5">Large ribosomal subunit protein uL29</fullName>
    </recommendedName>
</protein>
<dbReference type="GO" id="GO:0005840">
    <property type="term" value="C:ribosome"/>
    <property type="evidence" value="ECO:0007669"/>
    <property type="project" value="UniProtKB-KW"/>
</dbReference>
<evidence type="ECO:0000256" key="2">
    <source>
        <dbReference type="ARBA" id="ARBA00022980"/>
    </source>
</evidence>
<evidence type="ECO:0000313" key="7">
    <source>
        <dbReference type="Proteomes" id="UP000178175"/>
    </source>
</evidence>
<sequence length="60" mass="6918">MKKTTYSGKSRQDLIKALMEKREDFRKLRFGSAGSKNRNVKVTASARKDVARIMTELNKK</sequence>
<dbReference type="InterPro" id="IPR001854">
    <property type="entry name" value="Ribosomal_uL29"/>
</dbReference>
<dbReference type="Gene3D" id="1.10.287.310">
    <property type="match status" value="1"/>
</dbReference>
<dbReference type="EMBL" id="MHVR01000013">
    <property type="protein sequence ID" value="OHA96003.1"/>
    <property type="molecule type" value="Genomic_DNA"/>
</dbReference>
<proteinExistence type="inferred from homology"/>
<dbReference type="GO" id="GO:1990904">
    <property type="term" value="C:ribonucleoprotein complex"/>
    <property type="evidence" value="ECO:0007669"/>
    <property type="project" value="UniProtKB-KW"/>
</dbReference>
<dbReference type="Proteomes" id="UP000178175">
    <property type="component" value="Unassembled WGS sequence"/>
</dbReference>
<reference evidence="6 7" key="1">
    <citation type="journal article" date="2016" name="Nat. Commun.">
        <title>Thousands of microbial genomes shed light on interconnected biogeochemical processes in an aquifer system.</title>
        <authorList>
            <person name="Anantharaman K."/>
            <person name="Brown C.T."/>
            <person name="Hug L.A."/>
            <person name="Sharon I."/>
            <person name="Castelle C.J."/>
            <person name="Probst A.J."/>
            <person name="Thomas B.C."/>
            <person name="Singh A."/>
            <person name="Wilkins M.J."/>
            <person name="Karaoz U."/>
            <person name="Brodie E.L."/>
            <person name="Williams K.H."/>
            <person name="Hubbard S.S."/>
            <person name="Banfield J.F."/>
        </authorList>
    </citation>
    <scope>NUCLEOTIDE SEQUENCE [LARGE SCALE GENOMIC DNA]</scope>
</reference>
<dbReference type="Pfam" id="PF00831">
    <property type="entry name" value="Ribosomal_L29"/>
    <property type="match status" value="1"/>
</dbReference>
<dbReference type="SUPFAM" id="SSF46561">
    <property type="entry name" value="Ribosomal protein L29 (L29p)"/>
    <property type="match status" value="1"/>
</dbReference>
<accession>A0A1G2TFI5</accession>
<name>A0A1G2TFI5_9BACT</name>
<dbReference type="HAMAP" id="MF_00374">
    <property type="entry name" value="Ribosomal_uL29"/>
    <property type="match status" value="1"/>
</dbReference>
<evidence type="ECO:0000256" key="1">
    <source>
        <dbReference type="ARBA" id="ARBA00009254"/>
    </source>
</evidence>
<evidence type="ECO:0000256" key="5">
    <source>
        <dbReference type="HAMAP-Rule" id="MF_00374"/>
    </source>
</evidence>
<evidence type="ECO:0000313" key="6">
    <source>
        <dbReference type="EMBL" id="OHA96003.1"/>
    </source>
</evidence>
<evidence type="ECO:0000256" key="3">
    <source>
        <dbReference type="ARBA" id="ARBA00023274"/>
    </source>
</evidence>
<comment type="caution">
    <text evidence="6">The sequence shown here is derived from an EMBL/GenBank/DDBJ whole genome shotgun (WGS) entry which is preliminary data.</text>
</comment>